<evidence type="ECO:0000256" key="2">
    <source>
        <dbReference type="ARBA" id="ARBA00010621"/>
    </source>
</evidence>
<feature type="transmembrane region" description="Helical" evidence="12">
    <location>
        <begin position="188"/>
        <end position="206"/>
    </location>
</feature>
<dbReference type="AlphaFoldDB" id="A0A160TNW9"/>
<evidence type="ECO:0000313" key="13">
    <source>
        <dbReference type="EMBL" id="CUS45279.1"/>
    </source>
</evidence>
<reference evidence="13" key="1">
    <citation type="submission" date="2015-10" db="EMBL/GenBank/DDBJ databases">
        <authorList>
            <person name="Gilbert D.G."/>
        </authorList>
    </citation>
    <scope>NUCLEOTIDE SEQUENCE</scope>
</reference>
<evidence type="ECO:0000256" key="7">
    <source>
        <dbReference type="ARBA" id="ARBA00022801"/>
    </source>
</evidence>
<comment type="similarity">
    <text evidence="2">Belongs to the UppP family.</text>
</comment>
<sequence>MDLIIIILLGIVEGVTEFLPVSSTGHLILAGRLFGLPQADATFDIVIQLGAILAVVVLFWGRFMGVLRGLLKRDPGAIRFTRNVLLGFLPSAVVGALAYGAIKAVLEAPVIAPIVVSIALIVGGVLILIIERLSKRITAKSVEAITWRTALGIGVLQCLAMIPGVSRSGATIMGALMLGVDRETAAEYSFFLAVPTMLGATTLALYKGRHELGDAHLTAIAIGFVISFIVAMLVIRWFVAFIGKHGFAPFAWYRIIVGAAALAWLLI</sequence>
<evidence type="ECO:0000256" key="1">
    <source>
        <dbReference type="ARBA" id="ARBA00004651"/>
    </source>
</evidence>
<keyword evidence="8 12" id="KW-1133">Transmembrane helix</keyword>
<dbReference type="PANTHER" id="PTHR30622">
    <property type="entry name" value="UNDECAPRENYL-DIPHOSPHATASE"/>
    <property type="match status" value="1"/>
</dbReference>
<feature type="transmembrane region" description="Helical" evidence="12">
    <location>
        <begin position="250"/>
        <end position="266"/>
    </location>
</feature>
<evidence type="ECO:0000256" key="5">
    <source>
        <dbReference type="ARBA" id="ARBA00022475"/>
    </source>
</evidence>
<comment type="subcellular location">
    <subcellularLocation>
        <location evidence="1">Cell membrane</location>
        <topology evidence="1">Multi-pass membrane protein</topology>
    </subcellularLocation>
</comment>
<feature type="transmembrane region" description="Helical" evidence="12">
    <location>
        <begin position="46"/>
        <end position="71"/>
    </location>
</feature>
<feature type="transmembrane region" description="Helical" evidence="12">
    <location>
        <begin position="108"/>
        <end position="130"/>
    </location>
</feature>
<evidence type="ECO:0000256" key="12">
    <source>
        <dbReference type="SAM" id="Phobius"/>
    </source>
</evidence>
<dbReference type="GO" id="GO:0005886">
    <property type="term" value="C:plasma membrane"/>
    <property type="evidence" value="ECO:0007669"/>
    <property type="project" value="UniProtKB-SubCell"/>
</dbReference>
<keyword evidence="6 12" id="KW-0812">Transmembrane</keyword>
<dbReference type="NCBIfam" id="TIGR00753">
    <property type="entry name" value="undec_PP_bacA"/>
    <property type="match status" value="1"/>
</dbReference>
<comment type="catalytic activity">
    <reaction evidence="11">
        <text>di-trans,octa-cis-undecaprenyl diphosphate + H2O = di-trans,octa-cis-undecaprenyl phosphate + phosphate + H(+)</text>
        <dbReference type="Rhea" id="RHEA:28094"/>
        <dbReference type="ChEBI" id="CHEBI:15377"/>
        <dbReference type="ChEBI" id="CHEBI:15378"/>
        <dbReference type="ChEBI" id="CHEBI:43474"/>
        <dbReference type="ChEBI" id="CHEBI:58405"/>
        <dbReference type="ChEBI" id="CHEBI:60392"/>
        <dbReference type="EC" id="3.6.1.27"/>
    </reaction>
</comment>
<feature type="transmembrane region" description="Helical" evidence="12">
    <location>
        <begin position="83"/>
        <end position="102"/>
    </location>
</feature>
<feature type="transmembrane region" description="Helical" evidence="12">
    <location>
        <begin position="151"/>
        <end position="176"/>
    </location>
</feature>
<dbReference type="NCBIfam" id="NF001389">
    <property type="entry name" value="PRK00281.1-2"/>
    <property type="match status" value="1"/>
</dbReference>
<keyword evidence="5" id="KW-1003">Cell membrane</keyword>
<dbReference type="GO" id="GO:0050380">
    <property type="term" value="F:undecaprenyl-diphosphatase activity"/>
    <property type="evidence" value="ECO:0007669"/>
    <property type="project" value="UniProtKB-EC"/>
</dbReference>
<keyword evidence="9 12" id="KW-0472">Membrane</keyword>
<evidence type="ECO:0000256" key="3">
    <source>
        <dbReference type="ARBA" id="ARBA00012374"/>
    </source>
</evidence>
<keyword evidence="7 13" id="KW-0378">Hydrolase</keyword>
<dbReference type="EC" id="3.6.1.27" evidence="3"/>
<name>A0A160TNW9_9ZZZZ</name>
<dbReference type="InterPro" id="IPR003824">
    <property type="entry name" value="UppP"/>
</dbReference>
<feature type="transmembrane region" description="Helical" evidence="12">
    <location>
        <begin position="218"/>
        <end position="238"/>
    </location>
</feature>
<evidence type="ECO:0000256" key="6">
    <source>
        <dbReference type="ARBA" id="ARBA00022692"/>
    </source>
</evidence>
<evidence type="ECO:0000256" key="9">
    <source>
        <dbReference type="ARBA" id="ARBA00023136"/>
    </source>
</evidence>
<dbReference type="Pfam" id="PF02673">
    <property type="entry name" value="BacA"/>
    <property type="match status" value="1"/>
</dbReference>
<organism evidence="13">
    <name type="scientific">hydrothermal vent metagenome</name>
    <dbReference type="NCBI Taxonomy" id="652676"/>
    <lineage>
        <taxon>unclassified sequences</taxon>
        <taxon>metagenomes</taxon>
        <taxon>ecological metagenomes</taxon>
    </lineage>
</organism>
<dbReference type="PANTHER" id="PTHR30622:SF3">
    <property type="entry name" value="UNDECAPRENYL-DIPHOSPHATASE"/>
    <property type="match status" value="1"/>
</dbReference>
<dbReference type="EMBL" id="CZQE01000234">
    <property type="protein sequence ID" value="CUS45279.1"/>
    <property type="molecule type" value="Genomic_DNA"/>
</dbReference>
<evidence type="ECO:0000256" key="4">
    <source>
        <dbReference type="ARBA" id="ARBA00021581"/>
    </source>
</evidence>
<evidence type="ECO:0000256" key="8">
    <source>
        <dbReference type="ARBA" id="ARBA00022989"/>
    </source>
</evidence>
<protein>
    <recommendedName>
        <fullName evidence="4">Undecaprenyl-diphosphatase</fullName>
        <ecNumber evidence="3">3.6.1.27</ecNumber>
    </recommendedName>
    <alternativeName>
        <fullName evidence="10">Undecaprenyl pyrophosphate phosphatase</fullName>
    </alternativeName>
</protein>
<evidence type="ECO:0000256" key="11">
    <source>
        <dbReference type="ARBA" id="ARBA00047594"/>
    </source>
</evidence>
<proteinExistence type="inferred from homology"/>
<dbReference type="HAMAP" id="MF_01006">
    <property type="entry name" value="Undec_diphosphatase"/>
    <property type="match status" value="1"/>
</dbReference>
<accession>A0A160TNW9</accession>
<gene>
    <name evidence="13" type="ORF">MGWOODY_Smn2457</name>
</gene>
<evidence type="ECO:0000256" key="10">
    <source>
        <dbReference type="ARBA" id="ARBA00032707"/>
    </source>
</evidence>
<dbReference type="NCBIfam" id="NF001390">
    <property type="entry name" value="PRK00281.1-4"/>
    <property type="match status" value="1"/>
</dbReference>